<dbReference type="EMBL" id="AP017312">
    <property type="protein sequence ID" value="BAU28227.1"/>
    <property type="molecule type" value="Genomic_DNA"/>
</dbReference>
<gene>
    <name evidence="1" type="ORF">CB4_02401</name>
</gene>
<accession>A0A0U5C7L8</accession>
<dbReference type="AlphaFoldDB" id="A0A0U5C7L8"/>
<evidence type="ECO:0000313" key="2">
    <source>
        <dbReference type="Proteomes" id="UP000217696"/>
    </source>
</evidence>
<name>A0A0U5C7L8_9BACL</name>
<keyword evidence="2" id="KW-1185">Reference proteome</keyword>
<protein>
    <submittedName>
        <fullName evidence="1">Uncharacterized protein</fullName>
    </submittedName>
</protein>
<organism evidence="1 2">
    <name type="scientific">Aneurinibacillus soli</name>
    <dbReference type="NCBI Taxonomy" id="1500254"/>
    <lineage>
        <taxon>Bacteria</taxon>
        <taxon>Bacillati</taxon>
        <taxon>Bacillota</taxon>
        <taxon>Bacilli</taxon>
        <taxon>Bacillales</taxon>
        <taxon>Paenibacillaceae</taxon>
        <taxon>Aneurinibacillus group</taxon>
        <taxon>Aneurinibacillus</taxon>
    </lineage>
</organism>
<proteinExistence type="predicted"/>
<evidence type="ECO:0000313" key="1">
    <source>
        <dbReference type="EMBL" id="BAU28227.1"/>
    </source>
</evidence>
<reference evidence="1 2" key="1">
    <citation type="submission" date="2015-12" db="EMBL/GenBank/DDBJ databases">
        <title>Genome sequence of Aneurinibacillus soli.</title>
        <authorList>
            <person name="Lee J.S."/>
            <person name="Lee K.C."/>
            <person name="Kim K.K."/>
            <person name="Lee B.W."/>
        </authorList>
    </citation>
    <scope>NUCLEOTIDE SEQUENCE [LARGE SCALE GENOMIC DNA]</scope>
    <source>
        <strain evidence="1 2">CB4</strain>
    </source>
</reference>
<sequence length="87" mass="9950">MKQSERLVLLEENKQEIERLNTELQRRKGIVSDLLDGCNHTDGNGDRLTDETFTQEEAISMRVKSCKICGALLELSTSIFTSMFERV</sequence>
<dbReference type="RefSeq" id="WP_096466001.1">
    <property type="nucleotide sequence ID" value="NZ_AP017312.1"/>
</dbReference>
<dbReference type="Proteomes" id="UP000217696">
    <property type="component" value="Chromosome"/>
</dbReference>
<dbReference type="KEGG" id="asoc:CB4_02401"/>